<evidence type="ECO:0000259" key="1">
    <source>
        <dbReference type="Pfam" id="PF13501"/>
    </source>
</evidence>
<dbReference type="InterPro" id="IPR032711">
    <property type="entry name" value="SoxY"/>
</dbReference>
<accession>A0A096AKB5</accession>
<dbReference type="Gene3D" id="2.60.40.2470">
    <property type="entry name" value="SoxY domain"/>
    <property type="match status" value="1"/>
</dbReference>
<dbReference type="InterPro" id="IPR038162">
    <property type="entry name" value="SoxY_sf"/>
</dbReference>
<dbReference type="Pfam" id="PF13501">
    <property type="entry name" value="SoxY"/>
    <property type="match status" value="1"/>
</dbReference>
<dbReference type="EMBL" id="JRNI01000017">
    <property type="protein sequence ID" value="KGF31112.1"/>
    <property type="molecule type" value="Genomic_DNA"/>
</dbReference>
<organism evidence="2 3">
    <name type="scientific">Oligella urethralis DNF00040</name>
    <dbReference type="NCBI Taxonomy" id="1401065"/>
    <lineage>
        <taxon>Bacteria</taxon>
        <taxon>Pseudomonadati</taxon>
        <taxon>Pseudomonadota</taxon>
        <taxon>Betaproteobacteria</taxon>
        <taxon>Burkholderiales</taxon>
        <taxon>Alcaligenaceae</taxon>
        <taxon>Oligella</taxon>
    </lineage>
</organism>
<dbReference type="Proteomes" id="UP000029629">
    <property type="component" value="Unassembled WGS sequence"/>
</dbReference>
<keyword evidence="3" id="KW-1185">Reference proteome</keyword>
<protein>
    <submittedName>
        <fullName evidence="2">Sulfur oxidation protein SoxY</fullName>
    </submittedName>
</protein>
<dbReference type="InterPro" id="IPR006311">
    <property type="entry name" value="TAT_signal"/>
</dbReference>
<proteinExistence type="predicted"/>
<dbReference type="PROSITE" id="PS51318">
    <property type="entry name" value="TAT"/>
    <property type="match status" value="1"/>
</dbReference>
<dbReference type="OrthoDB" id="8688936at2"/>
<sequence length="180" mass="19528">MARKHERREFLRILSMTALGTALYSGGIISGLSLLTRTAQAQSGSAPAPVAQEEALQGASMAEVQALIDNFVGDKEVIDEGLRMIMDPLASNPSSIPIKAVLDEEMSESNYCEELIFITEGNPIPLACRFKFTPLAGTTEVSFRTRLIDAQYIRALARMNDGRILSARRYVTVVAGACGM</sequence>
<evidence type="ECO:0000313" key="2">
    <source>
        <dbReference type="EMBL" id="KGF31112.1"/>
    </source>
</evidence>
<reference evidence="2 3" key="1">
    <citation type="submission" date="2014-07" db="EMBL/GenBank/DDBJ databases">
        <authorList>
            <person name="McCorrison J."/>
            <person name="Sanka R."/>
            <person name="Torralba M."/>
            <person name="Gillis M."/>
            <person name="Haft D.H."/>
            <person name="Methe B."/>
            <person name="Sutton G."/>
            <person name="Nelson K.E."/>
        </authorList>
    </citation>
    <scope>NUCLEOTIDE SEQUENCE [LARGE SCALE GENOMIC DNA]</scope>
    <source>
        <strain evidence="2 3">DNF00040</strain>
    </source>
</reference>
<evidence type="ECO:0000313" key="3">
    <source>
        <dbReference type="Proteomes" id="UP000029629"/>
    </source>
</evidence>
<dbReference type="RefSeq" id="WP_036558638.1">
    <property type="nucleotide sequence ID" value="NZ_JRNI01000017.1"/>
</dbReference>
<name>A0A096AKB5_9BURK</name>
<feature type="domain" description="Ig-like SoxY" evidence="1">
    <location>
        <begin position="69"/>
        <end position="178"/>
    </location>
</feature>
<dbReference type="eggNOG" id="COG5501">
    <property type="taxonomic scope" value="Bacteria"/>
</dbReference>
<comment type="caution">
    <text evidence="2">The sequence shown here is derived from an EMBL/GenBank/DDBJ whole genome shotgun (WGS) entry which is preliminary data.</text>
</comment>
<gene>
    <name evidence="2" type="ORF">HMPREF2130_04855</name>
</gene>
<dbReference type="AlphaFoldDB" id="A0A096AKB5"/>